<accession>A0ABX3PCY2</accession>
<evidence type="ECO:0000313" key="3">
    <source>
        <dbReference type="Proteomes" id="UP000192652"/>
    </source>
</evidence>
<keyword evidence="3" id="KW-1185">Reference proteome</keyword>
<reference evidence="2 3" key="1">
    <citation type="journal article" date="2017" name="Antonie Van Leeuwenhoek">
        <title>Rhizobium rhizosphaerae sp. nov., a novel species isolated from rice rhizosphere.</title>
        <authorList>
            <person name="Zhao J.J."/>
            <person name="Zhang J."/>
            <person name="Zhang R.J."/>
            <person name="Zhang C.W."/>
            <person name="Yin H.Q."/>
            <person name="Zhang X.X."/>
        </authorList>
    </citation>
    <scope>NUCLEOTIDE SEQUENCE [LARGE SCALE GENOMIC DNA]</scope>
    <source>
        <strain evidence="2 3">RD15</strain>
    </source>
</reference>
<dbReference type="InterPro" id="IPR007709">
    <property type="entry name" value="N-FG_amidohydro"/>
</dbReference>
<feature type="region of interest" description="Disordered" evidence="1">
    <location>
        <begin position="248"/>
        <end position="276"/>
    </location>
</feature>
<comment type="caution">
    <text evidence="2">The sequence shown here is derived from an EMBL/GenBank/DDBJ whole genome shotgun (WGS) entry which is preliminary data.</text>
</comment>
<sequence length="288" mass="32086">MMDNSGAFERIEGDFAAGLVLLGDHATRRLPEDYGHLGLPHAAFERHIAYDIGIEPLLRRLCQLTGAPGVMSCFSRLLIDPNRGEDDPTLIMRISDGAIIPGNHPITPDEWQRRIARFHRPYHMAVDQLIRQVEAAHGAAPLVISLHSFTPAWKGVPRPWEAAVLWDSDDRVARPLIEALEAQAIHTGDNEPYDGALKGDTLYRHCMMRGLPHALIEIRQDKIGDAAGVEDWAQRLAPLLMDLNRRPDLHRHERHTSRTGPYPATDELESKASPDLGKVLPALRPAAI</sequence>
<name>A0ABX3PCY2_9HYPH</name>
<dbReference type="Proteomes" id="UP000192652">
    <property type="component" value="Unassembled WGS sequence"/>
</dbReference>
<dbReference type="EMBL" id="MSPX01000008">
    <property type="protein sequence ID" value="OQP86293.1"/>
    <property type="molecule type" value="Genomic_DNA"/>
</dbReference>
<protein>
    <submittedName>
        <fullName evidence="2">N-formylglutamate amidohydrolase</fullName>
    </submittedName>
</protein>
<organism evidence="2 3">
    <name type="scientific">Xaviernesmea rhizosphaerae</name>
    <dbReference type="NCBI Taxonomy" id="1672749"/>
    <lineage>
        <taxon>Bacteria</taxon>
        <taxon>Pseudomonadati</taxon>
        <taxon>Pseudomonadota</taxon>
        <taxon>Alphaproteobacteria</taxon>
        <taxon>Hyphomicrobiales</taxon>
        <taxon>Rhizobiaceae</taxon>
        <taxon>Rhizobium/Agrobacterium group</taxon>
        <taxon>Xaviernesmea</taxon>
    </lineage>
</organism>
<gene>
    <name evidence="2" type="ORF">BTR14_11430</name>
</gene>
<dbReference type="PIRSF" id="PIRSF029730">
    <property type="entry name" value="UCP029730"/>
    <property type="match status" value="1"/>
</dbReference>
<dbReference type="SUPFAM" id="SSF53187">
    <property type="entry name" value="Zn-dependent exopeptidases"/>
    <property type="match status" value="1"/>
</dbReference>
<proteinExistence type="predicted"/>
<dbReference type="InterPro" id="IPR011227">
    <property type="entry name" value="UCP029730"/>
</dbReference>
<evidence type="ECO:0000256" key="1">
    <source>
        <dbReference type="SAM" id="MobiDB-lite"/>
    </source>
</evidence>
<dbReference type="Gene3D" id="3.40.630.40">
    <property type="entry name" value="Zn-dependent exopeptidases"/>
    <property type="match status" value="1"/>
</dbReference>
<evidence type="ECO:0000313" key="2">
    <source>
        <dbReference type="EMBL" id="OQP86293.1"/>
    </source>
</evidence>
<dbReference type="Pfam" id="PF05013">
    <property type="entry name" value="FGase"/>
    <property type="match status" value="1"/>
</dbReference>